<keyword evidence="2" id="KW-1185">Reference proteome</keyword>
<proteinExistence type="predicted"/>
<sequence>MRSVQVFPNMELPQLTSLLDSFGERAGSEWFEAEHRLEVTLTRHESAQDLIQALEDEGSFSAPELDALRQVSDELAGAWVEVRVSGRGDYQAEMRDLVERLLAEGGYAFDDCSDNLWSLDQIRHGGSNGQRFRA</sequence>
<comment type="caution">
    <text evidence="1">The sequence shown here is derived from an EMBL/GenBank/DDBJ whole genome shotgun (WGS) entry which is preliminary data.</text>
</comment>
<dbReference type="EMBL" id="SJKB01000011">
    <property type="protein sequence ID" value="TCC57114.1"/>
    <property type="molecule type" value="Genomic_DNA"/>
</dbReference>
<accession>A0A4R0KDC6</accession>
<organism evidence="1 2">
    <name type="scientific">Kribbella pittospori</name>
    <dbReference type="NCBI Taxonomy" id="722689"/>
    <lineage>
        <taxon>Bacteria</taxon>
        <taxon>Bacillati</taxon>
        <taxon>Actinomycetota</taxon>
        <taxon>Actinomycetes</taxon>
        <taxon>Propionibacteriales</taxon>
        <taxon>Kribbellaceae</taxon>
        <taxon>Kribbella</taxon>
    </lineage>
</organism>
<name>A0A4R0KDC6_9ACTN</name>
<dbReference type="Proteomes" id="UP000291144">
    <property type="component" value="Unassembled WGS sequence"/>
</dbReference>
<dbReference type="RefSeq" id="WP_131362620.1">
    <property type="nucleotide sequence ID" value="NZ_SJKB01000011.1"/>
</dbReference>
<reference evidence="1 2" key="1">
    <citation type="submission" date="2019-02" db="EMBL/GenBank/DDBJ databases">
        <title>Kribbella capetownensis sp. nov. and Kribbella speibonae sp. nov., isolated from soil.</title>
        <authorList>
            <person name="Curtis S.M."/>
            <person name="Norton I."/>
            <person name="Everest G.J."/>
            <person name="Meyers P.R."/>
        </authorList>
    </citation>
    <scope>NUCLEOTIDE SEQUENCE [LARGE SCALE GENOMIC DNA]</scope>
    <source>
        <strain evidence="1 2">NRRL B-24813</strain>
    </source>
</reference>
<protein>
    <submittedName>
        <fullName evidence="1">Uncharacterized protein</fullName>
    </submittedName>
</protein>
<dbReference type="AlphaFoldDB" id="A0A4R0KDC6"/>
<gene>
    <name evidence="1" type="ORF">E0H73_32070</name>
</gene>
<dbReference type="OrthoDB" id="3078509at2"/>
<evidence type="ECO:0000313" key="1">
    <source>
        <dbReference type="EMBL" id="TCC57114.1"/>
    </source>
</evidence>
<evidence type="ECO:0000313" key="2">
    <source>
        <dbReference type="Proteomes" id="UP000291144"/>
    </source>
</evidence>